<protein>
    <recommendedName>
        <fullName evidence="5">Short chain dehydrogenase</fullName>
    </recommendedName>
</protein>
<reference evidence="3" key="1">
    <citation type="submission" date="2023-08" db="EMBL/GenBank/DDBJ databases">
        <title>Black Yeasts Isolated from many extreme environments.</title>
        <authorList>
            <person name="Coleine C."/>
            <person name="Stajich J.E."/>
            <person name="Selbmann L."/>
        </authorList>
    </citation>
    <scope>NUCLEOTIDE SEQUENCE</scope>
    <source>
        <strain evidence="3">CCFEE 5401</strain>
    </source>
</reference>
<dbReference type="GO" id="GO:0016491">
    <property type="term" value="F:oxidoreductase activity"/>
    <property type="evidence" value="ECO:0007669"/>
    <property type="project" value="UniProtKB-KW"/>
</dbReference>
<sequence length="257" mass="26343">MARILITGSTDGIGAAAAQLLVSRGHQVTLHARNETRANDTLTTVPGAKGVLIGDLTTIAGTKELAVKAQEAGPWDSIIHNAGLGPSNPYLKTADGFASTFAVNSLAPYILTSLLSKPQRLLYLSSSLHSGGDASLEDVAWQNRPFDSFQAYSDSKLHDVLLANAVARRWGDVQACSLDPGWVKTKVGGIGAPGGIEGPAEAIAEFASGGGGFSGMGSGVYLGVGGSKTAHKAASDVGKQDAFVKICEELSGVKLPA</sequence>
<name>A0AAN7TTK3_9PEZI</name>
<evidence type="ECO:0000313" key="4">
    <source>
        <dbReference type="Proteomes" id="UP001310890"/>
    </source>
</evidence>
<dbReference type="InterPro" id="IPR036291">
    <property type="entry name" value="NAD(P)-bd_dom_sf"/>
</dbReference>
<evidence type="ECO:0000256" key="1">
    <source>
        <dbReference type="ARBA" id="ARBA00006484"/>
    </source>
</evidence>
<keyword evidence="2" id="KW-0560">Oxidoreductase</keyword>
<evidence type="ECO:0000256" key="2">
    <source>
        <dbReference type="ARBA" id="ARBA00023002"/>
    </source>
</evidence>
<dbReference type="PRINTS" id="PR00081">
    <property type="entry name" value="GDHRDH"/>
</dbReference>
<dbReference type="Gene3D" id="3.40.50.720">
    <property type="entry name" value="NAD(P)-binding Rossmann-like Domain"/>
    <property type="match status" value="1"/>
</dbReference>
<comment type="caution">
    <text evidence="3">The sequence shown here is derived from an EMBL/GenBank/DDBJ whole genome shotgun (WGS) entry which is preliminary data.</text>
</comment>
<dbReference type="EMBL" id="JAVRRL010000014">
    <property type="protein sequence ID" value="KAK5115094.1"/>
    <property type="molecule type" value="Genomic_DNA"/>
</dbReference>
<dbReference type="PANTHER" id="PTHR24320:SF274">
    <property type="entry name" value="CHAIN DEHYDROGENASE, PUTATIVE (AFU_ORTHOLOGUE AFUA_4G00440)-RELATED"/>
    <property type="match status" value="1"/>
</dbReference>
<accession>A0AAN7TTK3</accession>
<dbReference type="SUPFAM" id="SSF51735">
    <property type="entry name" value="NAD(P)-binding Rossmann-fold domains"/>
    <property type="match status" value="1"/>
</dbReference>
<dbReference type="PANTHER" id="PTHR24320">
    <property type="entry name" value="RETINOL DEHYDROGENASE"/>
    <property type="match status" value="1"/>
</dbReference>
<dbReference type="Proteomes" id="UP001310890">
    <property type="component" value="Unassembled WGS sequence"/>
</dbReference>
<proteinExistence type="inferred from homology"/>
<gene>
    <name evidence="3" type="ORF">LTR62_001791</name>
</gene>
<dbReference type="Pfam" id="PF00106">
    <property type="entry name" value="adh_short"/>
    <property type="match status" value="1"/>
</dbReference>
<comment type="similarity">
    <text evidence="1">Belongs to the short-chain dehydrogenases/reductases (SDR) family.</text>
</comment>
<evidence type="ECO:0008006" key="5">
    <source>
        <dbReference type="Google" id="ProtNLM"/>
    </source>
</evidence>
<evidence type="ECO:0000313" key="3">
    <source>
        <dbReference type="EMBL" id="KAK5115094.1"/>
    </source>
</evidence>
<dbReference type="InterPro" id="IPR002347">
    <property type="entry name" value="SDR_fam"/>
</dbReference>
<dbReference type="AlphaFoldDB" id="A0AAN7TTK3"/>
<organism evidence="3 4">
    <name type="scientific">Meristemomyces frigidus</name>
    <dbReference type="NCBI Taxonomy" id="1508187"/>
    <lineage>
        <taxon>Eukaryota</taxon>
        <taxon>Fungi</taxon>
        <taxon>Dikarya</taxon>
        <taxon>Ascomycota</taxon>
        <taxon>Pezizomycotina</taxon>
        <taxon>Dothideomycetes</taxon>
        <taxon>Dothideomycetidae</taxon>
        <taxon>Mycosphaerellales</taxon>
        <taxon>Teratosphaeriaceae</taxon>
        <taxon>Meristemomyces</taxon>
    </lineage>
</organism>